<keyword evidence="3" id="KW-0802">TPR repeat</keyword>
<dbReference type="FunCoup" id="A0A665W0W4">
    <property type="interactions" value="1"/>
</dbReference>
<comment type="similarity">
    <text evidence="5">Belongs to the IFIT family.</text>
</comment>
<dbReference type="AlphaFoldDB" id="A0A665W0W4"/>
<organism evidence="6 7">
    <name type="scientific">Echeneis naucrates</name>
    <name type="common">Live sharksucker</name>
    <dbReference type="NCBI Taxonomy" id="173247"/>
    <lineage>
        <taxon>Eukaryota</taxon>
        <taxon>Metazoa</taxon>
        <taxon>Chordata</taxon>
        <taxon>Craniata</taxon>
        <taxon>Vertebrata</taxon>
        <taxon>Euteleostomi</taxon>
        <taxon>Actinopterygii</taxon>
        <taxon>Neopterygii</taxon>
        <taxon>Teleostei</taxon>
        <taxon>Neoteleostei</taxon>
        <taxon>Acanthomorphata</taxon>
        <taxon>Carangaria</taxon>
        <taxon>Carangiformes</taxon>
        <taxon>Echeneidae</taxon>
        <taxon>Echeneis</taxon>
    </lineage>
</organism>
<evidence type="ECO:0000313" key="7">
    <source>
        <dbReference type="Proteomes" id="UP000472264"/>
    </source>
</evidence>
<proteinExistence type="inferred from homology"/>
<evidence type="ECO:0000256" key="3">
    <source>
        <dbReference type="ARBA" id="ARBA00022803"/>
    </source>
</evidence>
<reference evidence="6" key="3">
    <citation type="submission" date="2025-09" db="UniProtKB">
        <authorList>
            <consortium name="Ensembl"/>
        </authorList>
    </citation>
    <scope>IDENTIFICATION</scope>
</reference>
<dbReference type="Ensembl" id="ENSENLT00000038429.1">
    <property type="protein sequence ID" value="ENSENLP00000037417.1"/>
    <property type="gene ID" value="ENSENLG00000016226.1"/>
</dbReference>
<dbReference type="SUPFAM" id="SSF48452">
    <property type="entry name" value="TPR-like"/>
    <property type="match status" value="1"/>
</dbReference>
<evidence type="ECO:0000313" key="6">
    <source>
        <dbReference type="Ensembl" id="ENSENLP00000037417.1"/>
    </source>
</evidence>
<keyword evidence="1" id="KW-0399">Innate immunity</keyword>
<dbReference type="FunFam" id="1.25.40.10:FF:000036">
    <property type="entry name" value="interferon-induced protein with tetratricopeptide repeats 5"/>
    <property type="match status" value="1"/>
</dbReference>
<evidence type="ECO:0000256" key="1">
    <source>
        <dbReference type="ARBA" id="ARBA00022588"/>
    </source>
</evidence>
<evidence type="ECO:0000256" key="5">
    <source>
        <dbReference type="ARBA" id="ARBA00038336"/>
    </source>
</evidence>
<reference evidence="6" key="2">
    <citation type="submission" date="2025-08" db="UniProtKB">
        <authorList>
            <consortium name="Ensembl"/>
        </authorList>
    </citation>
    <scope>IDENTIFICATION</scope>
</reference>
<dbReference type="OMA" id="AAICYKR"/>
<evidence type="ECO:0000256" key="4">
    <source>
        <dbReference type="ARBA" id="ARBA00022859"/>
    </source>
</evidence>
<dbReference type="InParanoid" id="A0A665W0W4"/>
<sequence>ISAAQPDATLEDKLEALECHFTWGLQYSRARLLRLGDKLEDIGTAEGNRWLGHIYNLQGYIHHQLGFNDEARSFFSRAAEAFCQIRNVVPDEGPWLVVNFGNKAWLHYSLGEHAETRVCLSRVDELMRAYPSPSEVELHPEICAEKAWTLMKFGPEKELLAADYFQKAIRMQPEMVEWQTSHVLALANTSNKDEILEKMRIAQRHDPQNFYLAAVYLEAQAERGQRIESKARELARRVLEHPVGSYSGIAPLLRVYKLHLSPDEAIHLAEEALERHPDERFLKMRAALCYKDRIFLNNECTLEDRMINRAISLHKDVSSLYPNSSLKIKISLANIYGKSHRIQDGDQIFKELLQIDLEPEDAQLLYNYYAKYLKFIKNQNYESIKYHMEVAKIPEQTFFRKNSICILERIKDRNRNRMCREIEEFLANLQH</sequence>
<name>A0A665W0W4_ECHNA</name>
<dbReference type="PANTHER" id="PTHR10271:SF14">
    <property type="entry name" value="INTERFERON-INDUCED PROTEIN WITH TETRATRICOPEPTIDE REPEATS-RELATED"/>
    <property type="match status" value="1"/>
</dbReference>
<dbReference type="GO" id="GO:0045087">
    <property type="term" value="P:innate immune response"/>
    <property type="evidence" value="ECO:0007669"/>
    <property type="project" value="UniProtKB-KW"/>
</dbReference>
<dbReference type="SUPFAM" id="SSF81901">
    <property type="entry name" value="HCP-like"/>
    <property type="match status" value="1"/>
</dbReference>
<dbReference type="Gene3D" id="1.25.40.10">
    <property type="entry name" value="Tetratricopeptide repeat domain"/>
    <property type="match status" value="3"/>
</dbReference>
<keyword evidence="2" id="KW-0677">Repeat</keyword>
<reference evidence="6" key="1">
    <citation type="submission" date="2021-04" db="EMBL/GenBank/DDBJ databases">
        <authorList>
            <consortium name="Wellcome Sanger Institute Data Sharing"/>
        </authorList>
    </citation>
    <scope>NUCLEOTIDE SEQUENCE [LARGE SCALE GENOMIC DNA]</scope>
</reference>
<dbReference type="InterPro" id="IPR011990">
    <property type="entry name" value="TPR-like_helical_dom_sf"/>
</dbReference>
<protein>
    <submittedName>
        <fullName evidence="6">Interferon-induced protein with tetratricopeptide repeats 1-like</fullName>
    </submittedName>
</protein>
<accession>A0A665W0W4</accession>
<gene>
    <name evidence="6" type="primary">LOC115042167</name>
</gene>
<dbReference type="Proteomes" id="UP000472264">
    <property type="component" value="Chromosome 4"/>
</dbReference>
<keyword evidence="7" id="KW-1185">Reference proteome</keyword>
<dbReference type="PANTHER" id="PTHR10271">
    <property type="entry name" value="INTERFERON-INDUCED PROTEIN WITH TETRATRICOPEPTIDE REPEATS"/>
    <property type="match status" value="1"/>
</dbReference>
<dbReference type="GO" id="GO:0051607">
    <property type="term" value="P:defense response to virus"/>
    <property type="evidence" value="ECO:0007669"/>
    <property type="project" value="TreeGrafter"/>
</dbReference>
<dbReference type="GO" id="GO:0005829">
    <property type="term" value="C:cytosol"/>
    <property type="evidence" value="ECO:0007669"/>
    <property type="project" value="TreeGrafter"/>
</dbReference>
<keyword evidence="4" id="KW-0391">Immunity</keyword>
<evidence type="ECO:0000256" key="2">
    <source>
        <dbReference type="ARBA" id="ARBA00022737"/>
    </source>
</evidence>